<name>A0A1A8XGV8_9PROT</name>
<keyword evidence="1" id="KW-1133">Transmembrane helix</keyword>
<keyword evidence="1" id="KW-0812">Transmembrane</keyword>
<gene>
    <name evidence="2" type="ORF">ACCAA_10108</name>
</gene>
<accession>A0A1A8XGV8</accession>
<dbReference type="RefSeq" id="WP_186405293.1">
    <property type="nucleotide sequence ID" value="NZ_FLQX01000001.1"/>
</dbReference>
<dbReference type="Proteomes" id="UP000199169">
    <property type="component" value="Unassembled WGS sequence"/>
</dbReference>
<keyword evidence="1" id="KW-0472">Membrane</keyword>
<organism evidence="2 3">
    <name type="scientific">Candidatus Accumulibacter aalborgensis</name>
    <dbReference type="NCBI Taxonomy" id="1860102"/>
    <lineage>
        <taxon>Bacteria</taxon>
        <taxon>Pseudomonadati</taxon>
        <taxon>Pseudomonadota</taxon>
        <taxon>Betaproteobacteria</taxon>
        <taxon>Candidatus Accumulibacter</taxon>
    </lineage>
</organism>
<sequence>MCIDLDGLRAGAGQRGATLIELIVFMIIISVGVVGLVSVTGSLTRDSADPMLRKQMLAIAESLLNETLHQPLTYCDPDDANFATATSTAGCFATSQDKDGVAALSSATPSSETRYATAPAAQFDNVADYGGATSANGRLHSPIDDITGGNPVAGYTAAVVVTRAGTAFGLAKNGDALQVTVTVSHAGQDDFSLTGYRFRYAPRN</sequence>
<evidence type="ECO:0000313" key="2">
    <source>
        <dbReference type="EMBL" id="SBT03173.1"/>
    </source>
</evidence>
<protein>
    <recommendedName>
        <fullName evidence="4">MSHA pilin protein MshD</fullName>
    </recommendedName>
</protein>
<evidence type="ECO:0000256" key="1">
    <source>
        <dbReference type="SAM" id="Phobius"/>
    </source>
</evidence>
<feature type="transmembrane region" description="Helical" evidence="1">
    <location>
        <begin position="22"/>
        <end position="44"/>
    </location>
</feature>
<proteinExistence type="predicted"/>
<dbReference type="EMBL" id="FLQX01000001">
    <property type="protein sequence ID" value="SBT03173.1"/>
    <property type="molecule type" value="Genomic_DNA"/>
</dbReference>
<dbReference type="STRING" id="1860102.ACCAA_10108"/>
<dbReference type="AlphaFoldDB" id="A0A1A8XGV8"/>
<reference evidence="2 3" key="1">
    <citation type="submission" date="2016-06" db="EMBL/GenBank/DDBJ databases">
        <authorList>
            <person name="Kjaerup R.B."/>
            <person name="Dalgaard T.S."/>
            <person name="Juul-Madsen H.R."/>
        </authorList>
    </citation>
    <scope>NUCLEOTIDE SEQUENCE [LARGE SCALE GENOMIC DNA]</scope>
    <source>
        <strain evidence="2">3</strain>
    </source>
</reference>
<keyword evidence="3" id="KW-1185">Reference proteome</keyword>
<evidence type="ECO:0008006" key="4">
    <source>
        <dbReference type="Google" id="ProtNLM"/>
    </source>
</evidence>
<evidence type="ECO:0000313" key="3">
    <source>
        <dbReference type="Proteomes" id="UP000199169"/>
    </source>
</evidence>